<dbReference type="GO" id="GO:0004197">
    <property type="term" value="F:cysteine-type endopeptidase activity"/>
    <property type="evidence" value="ECO:0007669"/>
    <property type="project" value="InterPro"/>
</dbReference>
<evidence type="ECO:0000313" key="2">
    <source>
        <dbReference type="EMBL" id="QDT26379.1"/>
    </source>
</evidence>
<gene>
    <name evidence="2" type="ORF">Enr10x_16800</name>
</gene>
<dbReference type="GO" id="GO:0006508">
    <property type="term" value="P:proteolysis"/>
    <property type="evidence" value="ECO:0007669"/>
    <property type="project" value="InterPro"/>
</dbReference>
<dbReference type="Gene3D" id="3.40.50.1460">
    <property type="match status" value="1"/>
</dbReference>
<dbReference type="EMBL" id="CP037421">
    <property type="protein sequence ID" value="QDT26379.1"/>
    <property type="molecule type" value="Genomic_DNA"/>
</dbReference>
<name>A0A517Q444_9PLAN</name>
<evidence type="ECO:0000259" key="1">
    <source>
        <dbReference type="Pfam" id="PF00656"/>
    </source>
</evidence>
<protein>
    <submittedName>
        <fullName evidence="2">Caspase domain protein</fullName>
    </submittedName>
</protein>
<dbReference type="AlphaFoldDB" id="A0A517Q444"/>
<accession>A0A517Q444</accession>
<dbReference type="InterPro" id="IPR011600">
    <property type="entry name" value="Pept_C14_caspase"/>
</dbReference>
<dbReference type="InterPro" id="IPR029030">
    <property type="entry name" value="Caspase-like_dom_sf"/>
</dbReference>
<keyword evidence="3" id="KW-1185">Reference proteome</keyword>
<dbReference type="SUPFAM" id="SSF52129">
    <property type="entry name" value="Caspase-like"/>
    <property type="match status" value="1"/>
</dbReference>
<evidence type="ECO:0000313" key="3">
    <source>
        <dbReference type="Proteomes" id="UP000315647"/>
    </source>
</evidence>
<dbReference type="Pfam" id="PF00656">
    <property type="entry name" value="Peptidase_C14"/>
    <property type="match status" value="1"/>
</dbReference>
<organism evidence="2 3">
    <name type="scientific">Gimesia panareensis</name>
    <dbReference type="NCBI Taxonomy" id="2527978"/>
    <lineage>
        <taxon>Bacteria</taxon>
        <taxon>Pseudomonadati</taxon>
        <taxon>Planctomycetota</taxon>
        <taxon>Planctomycetia</taxon>
        <taxon>Planctomycetales</taxon>
        <taxon>Planctomycetaceae</taxon>
        <taxon>Gimesia</taxon>
    </lineage>
</organism>
<dbReference type="Proteomes" id="UP000315647">
    <property type="component" value="Chromosome"/>
</dbReference>
<feature type="domain" description="Peptidase C14 caspase" evidence="1">
    <location>
        <begin position="4"/>
        <end position="225"/>
    </location>
</feature>
<sequence>MAQLCAFIGVDRHNDPQIRDLAGAKRDAVALWSLFSDTIPDVDASLLIDADASIENVRGVLQKTIAEATADDTVIVSFSCHGTRDHRIVCHDTDINDLPNTTISMAELADAFKTSNAKAILCLLDCCFAGGAPARVIDAGAVLRDVISPLESIAGEGQILFAASDVDEPACECPVKRHGLLSFAFMNHLKSAEDGAEFGEIVDEVMKEVRASAAKLGYQQTPVFFGSVAGGFRLPKLVPGKKYFSEFPDASKAIATKAVEGLHQL</sequence>
<proteinExistence type="predicted"/>
<dbReference type="RefSeq" id="WP_145448705.1">
    <property type="nucleotide sequence ID" value="NZ_CP037421.1"/>
</dbReference>
<reference evidence="2 3" key="1">
    <citation type="submission" date="2019-03" db="EMBL/GenBank/DDBJ databases">
        <title>Deep-cultivation of Planctomycetes and their phenomic and genomic characterization uncovers novel biology.</title>
        <authorList>
            <person name="Wiegand S."/>
            <person name="Jogler M."/>
            <person name="Boedeker C."/>
            <person name="Pinto D."/>
            <person name="Vollmers J."/>
            <person name="Rivas-Marin E."/>
            <person name="Kohn T."/>
            <person name="Peeters S.H."/>
            <person name="Heuer A."/>
            <person name="Rast P."/>
            <person name="Oberbeckmann S."/>
            <person name="Bunk B."/>
            <person name="Jeske O."/>
            <person name="Meyerdierks A."/>
            <person name="Storesund J.E."/>
            <person name="Kallscheuer N."/>
            <person name="Luecker S."/>
            <person name="Lage O.M."/>
            <person name="Pohl T."/>
            <person name="Merkel B.J."/>
            <person name="Hornburger P."/>
            <person name="Mueller R.-W."/>
            <person name="Bruemmer F."/>
            <person name="Labrenz M."/>
            <person name="Spormann A.M."/>
            <person name="Op den Camp H."/>
            <person name="Overmann J."/>
            <person name="Amann R."/>
            <person name="Jetten M.S.M."/>
            <person name="Mascher T."/>
            <person name="Medema M.H."/>
            <person name="Devos D.P."/>
            <person name="Kaster A.-K."/>
            <person name="Ovreas L."/>
            <person name="Rohde M."/>
            <person name="Galperin M.Y."/>
            <person name="Jogler C."/>
        </authorList>
    </citation>
    <scope>NUCLEOTIDE SEQUENCE [LARGE SCALE GENOMIC DNA]</scope>
    <source>
        <strain evidence="2 3">Enr10</strain>
    </source>
</reference>